<evidence type="ECO:0000256" key="2">
    <source>
        <dbReference type="ARBA" id="ARBA00022473"/>
    </source>
</evidence>
<feature type="region of interest" description="Disordered" evidence="6">
    <location>
        <begin position="327"/>
        <end position="388"/>
    </location>
</feature>
<dbReference type="EMBL" id="RHFK02000013">
    <property type="protein sequence ID" value="TWW66339.1"/>
    <property type="molecule type" value="Genomic_DNA"/>
</dbReference>
<feature type="non-terminal residue" evidence="8">
    <location>
        <position position="1"/>
    </location>
</feature>
<evidence type="ECO:0000256" key="5">
    <source>
        <dbReference type="ARBA" id="ARBA00022782"/>
    </source>
</evidence>
<dbReference type="InterPro" id="IPR006020">
    <property type="entry name" value="PTB/PI_dom"/>
</dbReference>
<dbReference type="PANTHER" id="PTHR47695">
    <property type="entry name" value="PID DOMAIN-CONTAINING PROTEIN"/>
    <property type="match status" value="1"/>
</dbReference>
<feature type="compositionally biased region" description="Low complexity" evidence="6">
    <location>
        <begin position="623"/>
        <end position="633"/>
    </location>
</feature>
<gene>
    <name evidence="8" type="ORF">D4764_20G0003710</name>
</gene>
<feature type="compositionally biased region" description="Polar residues" evidence="6">
    <location>
        <begin position="455"/>
        <end position="476"/>
    </location>
</feature>
<evidence type="ECO:0000256" key="4">
    <source>
        <dbReference type="ARBA" id="ARBA00022553"/>
    </source>
</evidence>
<keyword evidence="4" id="KW-0597">Phosphoprotein</keyword>
<dbReference type="GO" id="GO:0090090">
    <property type="term" value="P:negative regulation of canonical Wnt signaling pathway"/>
    <property type="evidence" value="ECO:0007669"/>
    <property type="project" value="TreeGrafter"/>
</dbReference>
<dbReference type="GO" id="GO:0005905">
    <property type="term" value="C:clathrin-coated pit"/>
    <property type="evidence" value="ECO:0007669"/>
    <property type="project" value="TreeGrafter"/>
</dbReference>
<dbReference type="GO" id="GO:0010718">
    <property type="term" value="P:positive regulation of epithelial to mesenchymal transition"/>
    <property type="evidence" value="ECO:0007669"/>
    <property type="project" value="TreeGrafter"/>
</dbReference>
<evidence type="ECO:0000313" key="9">
    <source>
        <dbReference type="Proteomes" id="UP000324091"/>
    </source>
</evidence>
<dbReference type="FunFam" id="2.30.29.30:FF:000035">
    <property type="entry name" value="Disabled homolog 2 isoform 1"/>
    <property type="match status" value="1"/>
</dbReference>
<dbReference type="AlphaFoldDB" id="A0A5C6NI86"/>
<keyword evidence="9" id="KW-1185">Reference proteome</keyword>
<name>A0A5C6NI86_9TELE</name>
<evidence type="ECO:0000256" key="1">
    <source>
        <dbReference type="ARBA" id="ARBA00004496"/>
    </source>
</evidence>
<dbReference type="Gene3D" id="2.30.29.30">
    <property type="entry name" value="Pleckstrin-homology domain (PH domain)/Phosphotyrosine-binding domain (PTB)"/>
    <property type="match status" value="1"/>
</dbReference>
<comment type="subcellular location">
    <subcellularLocation>
        <location evidence="1">Cytoplasm</location>
    </subcellularLocation>
</comment>
<dbReference type="InterPro" id="IPR048559">
    <property type="entry name" value="DAB1/2_SBM"/>
</dbReference>
<dbReference type="SUPFAM" id="SSF50729">
    <property type="entry name" value="PH domain-like"/>
    <property type="match status" value="1"/>
</dbReference>
<feature type="region of interest" description="Disordered" evidence="6">
    <location>
        <begin position="623"/>
        <end position="667"/>
    </location>
</feature>
<dbReference type="Proteomes" id="UP000324091">
    <property type="component" value="Chromosome 20"/>
</dbReference>
<dbReference type="GO" id="GO:0038024">
    <property type="term" value="F:cargo receptor activity"/>
    <property type="evidence" value="ECO:0007669"/>
    <property type="project" value="TreeGrafter"/>
</dbReference>
<dbReference type="GO" id="GO:0006898">
    <property type="term" value="P:receptor-mediated endocytosis"/>
    <property type="evidence" value="ECO:0007669"/>
    <property type="project" value="TreeGrafter"/>
</dbReference>
<evidence type="ECO:0000259" key="7">
    <source>
        <dbReference type="PROSITE" id="PS01179"/>
    </source>
</evidence>
<dbReference type="GO" id="GO:0035615">
    <property type="term" value="F:clathrin adaptor activity"/>
    <property type="evidence" value="ECO:0007669"/>
    <property type="project" value="TreeGrafter"/>
</dbReference>
<feature type="compositionally biased region" description="Polar residues" evidence="6">
    <location>
        <begin position="804"/>
        <end position="819"/>
    </location>
</feature>
<protein>
    <submittedName>
        <fullName evidence="8">Disabled-like protein 2</fullName>
    </submittedName>
</protein>
<dbReference type="InterPro" id="IPR048561">
    <property type="entry name" value="Dab_PTB"/>
</dbReference>
<comment type="caution">
    <text evidence="8">The sequence shown here is derived from an EMBL/GenBank/DDBJ whole genome shotgun (WGS) entry which is preliminary data.</text>
</comment>
<accession>A0A5C6NI86</accession>
<dbReference type="GO" id="GO:0045807">
    <property type="term" value="P:positive regulation of endocytosis"/>
    <property type="evidence" value="ECO:0007669"/>
    <property type="project" value="TreeGrafter"/>
</dbReference>
<dbReference type="PROSITE" id="PS01179">
    <property type="entry name" value="PID"/>
    <property type="match status" value="1"/>
</dbReference>
<sequence>VFAFTHCASGPWRHHGNKSRRFQLRASKRKSLLSLFPTASLGAMSAEVENCPPTPSDSTAVTTAPNSTPPTSPIASKVPFKKEKKKVLEKTDEYLLGRFQGDGVRYKAKLIGIDDVSEARGDKMCQDSMMKLKGMAVAARSQGKHKQRIWVNISMSGIKIVDERSGVIEHEHAVNKISFIARDVTDNRAFGYVCGAEGQHQFFAIKTAQQAEPLVVDLKDLFQVIFNMRKKEAAASQKSENGKAVVENGGNALLAMDADVKTAQPAEQLAFFGAMSTPPDIPAPNVKMIHESFSPTLSHVNQDSNDILLLDFSAEVDSNQNCIKGNAFVSPRVPDHRPSPYAETPFSSAFDYFPTPDTDPFRDDPLSKSPEKPHRPNHLSVNNGEGIINGDLNGDTDYLSQQINGLSSKTMILALNNGQWPLGGKITQGRTITLMDNNDPGPGLSTRNPFFDSCLKSSPPSNGGTHPTPPVTTSKDSVIISPPPQSSKAGRGRRSAKSTAGDLFGAELFSAPAQSEGSSSSGDLFNSTPANSAPSSLAALGNLQLGPPAPTNIPAAGMWAAPSAAPTMFPMPGVVAPGPRYGFPQQSAFGGLPIPPNAWGHQMPPQMSPPPLSPPHIFCQPPATGPAGAATNPFLSGSFPDQQGPSRPPPRPPAAPKIENNAFTALDPLGDKEKKMGKDMFKDFQLAKPPAIPARKGEAGSSPTPAPAGGAFDEYFTSKVGLAQETADHDDFDINQMSPPLKDVQTLAPAAAQAFSPGLLEASFAPTPAANSKDMFDQAFGAPASSPFSAPPVATVSEIHQDVRNSAPQTAAGGQTLGSTDAFGDPFGNPFA</sequence>
<dbReference type="PANTHER" id="PTHR47695:SF5">
    <property type="entry name" value="DISABLED HOMOLOG 2"/>
    <property type="match status" value="1"/>
</dbReference>
<dbReference type="CDD" id="cd01215">
    <property type="entry name" value="PTB_Dab"/>
    <property type="match status" value="1"/>
</dbReference>
<proteinExistence type="predicted"/>
<feature type="compositionally biased region" description="Basic and acidic residues" evidence="6">
    <location>
        <begin position="359"/>
        <end position="374"/>
    </location>
</feature>
<dbReference type="InterPro" id="IPR011993">
    <property type="entry name" value="PH-like_dom_sf"/>
</dbReference>
<reference evidence="8 9" key="1">
    <citation type="submission" date="2019-04" db="EMBL/GenBank/DDBJ databases">
        <title>Chromosome genome assembly for Takifugu flavidus.</title>
        <authorList>
            <person name="Xiao S."/>
        </authorList>
    </citation>
    <scope>NUCLEOTIDE SEQUENCE [LARGE SCALE GENOMIC DNA]</scope>
    <source>
        <strain evidence="8">HTHZ2018</strain>
        <tissue evidence="8">Muscle</tissue>
    </source>
</reference>
<keyword evidence="2" id="KW-0217">Developmental protein</keyword>
<evidence type="ECO:0000256" key="6">
    <source>
        <dbReference type="SAM" id="MobiDB-lite"/>
    </source>
</evidence>
<feature type="region of interest" description="Disordered" evidence="6">
    <location>
        <begin position="433"/>
        <end position="499"/>
    </location>
</feature>
<feature type="domain" description="PID" evidence="7">
    <location>
        <begin position="101"/>
        <end position="253"/>
    </location>
</feature>
<keyword evidence="3" id="KW-0963">Cytoplasm</keyword>
<feature type="region of interest" description="Disordered" evidence="6">
    <location>
        <begin position="803"/>
        <end position="832"/>
    </location>
</feature>
<dbReference type="GO" id="GO:0030154">
    <property type="term" value="P:cell differentiation"/>
    <property type="evidence" value="ECO:0007669"/>
    <property type="project" value="UniProtKB-KW"/>
</dbReference>
<feature type="compositionally biased region" description="Pro residues" evidence="6">
    <location>
        <begin position="646"/>
        <end position="655"/>
    </location>
</feature>
<evidence type="ECO:0000256" key="3">
    <source>
        <dbReference type="ARBA" id="ARBA00022490"/>
    </source>
</evidence>
<feature type="region of interest" description="Disordered" evidence="6">
    <location>
        <begin position="48"/>
        <end position="76"/>
    </location>
</feature>
<organism evidence="8 9">
    <name type="scientific">Takifugu flavidus</name>
    <name type="common">sansaifugu</name>
    <dbReference type="NCBI Taxonomy" id="433684"/>
    <lineage>
        <taxon>Eukaryota</taxon>
        <taxon>Metazoa</taxon>
        <taxon>Chordata</taxon>
        <taxon>Craniata</taxon>
        <taxon>Vertebrata</taxon>
        <taxon>Euteleostomi</taxon>
        <taxon>Actinopterygii</taxon>
        <taxon>Neopterygii</taxon>
        <taxon>Teleostei</taxon>
        <taxon>Neoteleostei</taxon>
        <taxon>Acanthomorphata</taxon>
        <taxon>Eupercaria</taxon>
        <taxon>Tetraodontiformes</taxon>
        <taxon>Tetradontoidea</taxon>
        <taxon>Tetraodontidae</taxon>
        <taxon>Takifugu</taxon>
    </lineage>
</organism>
<keyword evidence="5" id="KW-0221">Differentiation</keyword>
<evidence type="ECO:0000313" key="8">
    <source>
        <dbReference type="EMBL" id="TWW66339.1"/>
    </source>
</evidence>
<dbReference type="GO" id="GO:0005737">
    <property type="term" value="C:cytoplasm"/>
    <property type="evidence" value="ECO:0007669"/>
    <property type="project" value="UniProtKB-SubCell"/>
</dbReference>
<dbReference type="Pfam" id="PF21792">
    <property type="entry name" value="DAB2_SBM"/>
    <property type="match status" value="1"/>
</dbReference>
<dbReference type="SMART" id="SM00462">
    <property type="entry name" value="PTB"/>
    <property type="match status" value="1"/>
</dbReference>